<organism evidence="2 3">
    <name type="scientific">Gossypium barbadense</name>
    <name type="common">Sea Island cotton</name>
    <name type="synonym">Hibiscus barbadensis</name>
    <dbReference type="NCBI Taxonomy" id="3634"/>
    <lineage>
        <taxon>Eukaryota</taxon>
        <taxon>Viridiplantae</taxon>
        <taxon>Streptophyta</taxon>
        <taxon>Embryophyta</taxon>
        <taxon>Tracheophyta</taxon>
        <taxon>Spermatophyta</taxon>
        <taxon>Magnoliopsida</taxon>
        <taxon>eudicotyledons</taxon>
        <taxon>Gunneridae</taxon>
        <taxon>Pentapetalae</taxon>
        <taxon>rosids</taxon>
        <taxon>malvids</taxon>
        <taxon>Malvales</taxon>
        <taxon>Malvaceae</taxon>
        <taxon>Malvoideae</taxon>
        <taxon>Gossypium</taxon>
    </lineage>
</organism>
<dbReference type="PROSITE" id="PS51297">
    <property type="entry name" value="K_BOX"/>
    <property type="match status" value="1"/>
</dbReference>
<dbReference type="AlphaFoldDB" id="A0A2P5X6A5"/>
<protein>
    <recommendedName>
        <fullName evidence="1">K-box domain-containing protein</fullName>
    </recommendedName>
</protein>
<dbReference type="EMBL" id="KZ665574">
    <property type="protein sequence ID" value="PPR98872.1"/>
    <property type="molecule type" value="Genomic_DNA"/>
</dbReference>
<evidence type="ECO:0000259" key="1">
    <source>
        <dbReference type="PROSITE" id="PS51297"/>
    </source>
</evidence>
<evidence type="ECO:0000313" key="3">
    <source>
        <dbReference type="Proteomes" id="UP000239757"/>
    </source>
</evidence>
<dbReference type="GO" id="GO:0005634">
    <property type="term" value="C:nucleus"/>
    <property type="evidence" value="ECO:0007669"/>
    <property type="project" value="InterPro"/>
</dbReference>
<proteinExistence type="predicted"/>
<dbReference type="InterPro" id="IPR002487">
    <property type="entry name" value="TF_Kbox"/>
</dbReference>
<gene>
    <name evidence="2" type="ORF">GOBAR_AA21790</name>
</gene>
<dbReference type="Pfam" id="PF01486">
    <property type="entry name" value="K-box"/>
    <property type="match status" value="1"/>
</dbReference>
<feature type="domain" description="K-box" evidence="1">
    <location>
        <begin position="101"/>
        <end position="174"/>
    </location>
</feature>
<reference evidence="2 3" key="1">
    <citation type="submission" date="2015-01" db="EMBL/GenBank/DDBJ databases">
        <title>Genome of allotetraploid Gossypium barbadense reveals genomic plasticity and fiber elongation in cotton evolution.</title>
        <authorList>
            <person name="Chen X."/>
            <person name="Liu X."/>
            <person name="Zhao B."/>
            <person name="Zheng H."/>
            <person name="Hu Y."/>
            <person name="Lu G."/>
            <person name="Yang C."/>
            <person name="Chen J."/>
            <person name="Shan C."/>
            <person name="Zhang L."/>
            <person name="Zhou Y."/>
            <person name="Wang L."/>
            <person name="Guo W."/>
            <person name="Bai Y."/>
            <person name="Ruan J."/>
            <person name="Shangguan X."/>
            <person name="Mao Y."/>
            <person name="Jiang J."/>
            <person name="Zhu Y."/>
            <person name="Lei J."/>
            <person name="Kang H."/>
            <person name="Chen S."/>
            <person name="He X."/>
            <person name="Wang R."/>
            <person name="Wang Y."/>
            <person name="Chen J."/>
            <person name="Wang L."/>
            <person name="Yu S."/>
            <person name="Wang B."/>
            <person name="Wei J."/>
            <person name="Song S."/>
            <person name="Lu X."/>
            <person name="Gao Z."/>
            <person name="Gu W."/>
            <person name="Deng X."/>
            <person name="Ma D."/>
            <person name="Wang S."/>
            <person name="Liang W."/>
            <person name="Fang L."/>
            <person name="Cai C."/>
            <person name="Zhu X."/>
            <person name="Zhou B."/>
            <person name="Zhang Y."/>
            <person name="Chen Z."/>
            <person name="Xu S."/>
            <person name="Zhu R."/>
            <person name="Wang S."/>
            <person name="Zhang T."/>
            <person name="Zhao G."/>
        </authorList>
    </citation>
    <scope>NUCLEOTIDE SEQUENCE [LARGE SCALE GENOMIC DNA]</scope>
    <source>
        <strain evidence="3">cv. Xinhai21</strain>
        <tissue evidence="2">Leaf</tissue>
    </source>
</reference>
<dbReference type="Proteomes" id="UP000239757">
    <property type="component" value="Unassembled WGS sequence"/>
</dbReference>
<evidence type="ECO:0000313" key="2">
    <source>
        <dbReference type="EMBL" id="PPR98872.1"/>
    </source>
</evidence>
<dbReference type="GO" id="GO:0003700">
    <property type="term" value="F:DNA-binding transcription factor activity"/>
    <property type="evidence" value="ECO:0007669"/>
    <property type="project" value="InterPro"/>
</dbReference>
<sequence length="174" mass="20062">MLTKFISVSEARSLPSNTEINPREQLPAIPVHNDEGLVEDEPKPRQDNVVDKCEVDVDKVLLDNADPHIITSNSNVDGATPFTVLNIFLHGTVEVTHTEFRTFKTWEHAKLKARMETLQRNLRYPQWLQISDTFKACIFLHYEGEDIQNLSLRELQNLEQQLDSALKRIRSKKV</sequence>
<accession>A0A2P5X6A5</accession>
<name>A0A2P5X6A5_GOSBA</name>